<evidence type="ECO:0000256" key="1">
    <source>
        <dbReference type="SAM" id="MobiDB-lite"/>
    </source>
</evidence>
<evidence type="ECO:0000313" key="3">
    <source>
        <dbReference type="Proteomes" id="UP000431922"/>
    </source>
</evidence>
<dbReference type="EMBL" id="WTYL01000005">
    <property type="protein sequence ID" value="MXP45708.1"/>
    <property type="molecule type" value="Genomic_DNA"/>
</dbReference>
<evidence type="ECO:0008006" key="4">
    <source>
        <dbReference type="Google" id="ProtNLM"/>
    </source>
</evidence>
<dbReference type="PANTHER" id="PTHR36451">
    <property type="entry name" value="PAPS-DEPENDENT SULFOTRANSFERASE STF3"/>
    <property type="match status" value="1"/>
</dbReference>
<proteinExistence type="predicted"/>
<protein>
    <recommendedName>
        <fullName evidence="4">Sulfotransferase family protein</fullName>
    </recommendedName>
</protein>
<keyword evidence="3" id="KW-1185">Reference proteome</keyword>
<comment type="caution">
    <text evidence="2">The sequence shown here is derived from an EMBL/GenBank/DDBJ whole genome shotgun (WGS) entry which is preliminary data.</text>
</comment>
<accession>A0A845B5I9</accession>
<dbReference type="PANTHER" id="PTHR36451:SF1">
    <property type="entry name" value="OMEGA-HYDROXY-BETA-DIHYDROMENAQUINONE-9 SULFOTRANSFERASE STF3"/>
    <property type="match status" value="1"/>
</dbReference>
<dbReference type="InterPro" id="IPR052736">
    <property type="entry name" value="Stf3_sulfotransferase"/>
</dbReference>
<dbReference type="Pfam" id="PF13469">
    <property type="entry name" value="Sulfotransfer_3"/>
    <property type="match status" value="1"/>
</dbReference>
<dbReference type="InterPro" id="IPR027417">
    <property type="entry name" value="P-loop_NTPase"/>
</dbReference>
<name>A0A845B5I9_9SPHN</name>
<gene>
    <name evidence="2" type="ORF">GRI65_14740</name>
</gene>
<sequence length="425" mass="48077">MSTTRVSKRIELINTCLAKAWQSGAAQVPQLGPEDILAKARQKSRAGPGDCSSPLSADWLERLSLLTGDLQQRADLTPLGRTIAHGQLVSAAANMLGMHRLWERHGEIEEQSLERPIIIVGQMRSGTTRLQRMLACDARFRFTKFHESWAPLPRAGWHQYSPSSAIDDRTWRARAGLIAAKLLNPEFQVMHPTSANAPDEEIGFFNMLMVPAAYEAQWRLPQFVRHCEAMDSTPVYLEFKRILKTIAWLRGGGHDRRPWILKVPQFAEDLGSLLRVFPDARVIHATRDRDAVVASSSSLVRSQMMLQSERVDPRGVGREWSRKVALRMERTERALATADVPRIEVAYHDVDQDWRKEIARIYAMLGLPRSHRTEEKMGRYLRASANGPVRRHRYDPADYGLPARRPSFQNPAGPANQGGRYPATI</sequence>
<organism evidence="2 3">
    <name type="scientific">Allopontixanthobacter sediminis</name>
    <dbReference type="NCBI Taxonomy" id="1689985"/>
    <lineage>
        <taxon>Bacteria</taxon>
        <taxon>Pseudomonadati</taxon>
        <taxon>Pseudomonadota</taxon>
        <taxon>Alphaproteobacteria</taxon>
        <taxon>Sphingomonadales</taxon>
        <taxon>Erythrobacteraceae</taxon>
        <taxon>Allopontixanthobacter</taxon>
    </lineage>
</organism>
<reference evidence="2 3" key="1">
    <citation type="submission" date="2019-12" db="EMBL/GenBank/DDBJ databases">
        <title>Genomic-based taxomic classification of the family Erythrobacteraceae.</title>
        <authorList>
            <person name="Xu L."/>
        </authorList>
    </citation>
    <scope>NUCLEOTIDE SEQUENCE [LARGE SCALE GENOMIC DNA]</scope>
    <source>
        <strain evidence="2 3">KCTC 42453</strain>
    </source>
</reference>
<dbReference type="SUPFAM" id="SSF52540">
    <property type="entry name" value="P-loop containing nucleoside triphosphate hydrolases"/>
    <property type="match status" value="1"/>
</dbReference>
<dbReference type="OrthoDB" id="9777890at2"/>
<dbReference type="Proteomes" id="UP000431922">
    <property type="component" value="Unassembled WGS sequence"/>
</dbReference>
<dbReference type="RefSeq" id="WP_160757349.1">
    <property type="nucleotide sequence ID" value="NZ_WTYL01000005.1"/>
</dbReference>
<dbReference type="Gene3D" id="3.40.50.300">
    <property type="entry name" value="P-loop containing nucleotide triphosphate hydrolases"/>
    <property type="match status" value="1"/>
</dbReference>
<dbReference type="AlphaFoldDB" id="A0A845B5I9"/>
<feature type="region of interest" description="Disordered" evidence="1">
    <location>
        <begin position="402"/>
        <end position="425"/>
    </location>
</feature>
<evidence type="ECO:0000313" key="2">
    <source>
        <dbReference type="EMBL" id="MXP45708.1"/>
    </source>
</evidence>